<dbReference type="GO" id="GO:0051607">
    <property type="term" value="P:defense response to virus"/>
    <property type="evidence" value="ECO:0007669"/>
    <property type="project" value="UniProtKB-KW"/>
</dbReference>
<keyword evidence="3" id="KW-0964">Secreted</keyword>
<dbReference type="InterPro" id="IPR000471">
    <property type="entry name" value="Interferon_alpha/beta/delta"/>
</dbReference>
<proteinExistence type="predicted"/>
<accession>A0A7J6DB12</accession>
<dbReference type="SUPFAM" id="SSF47266">
    <property type="entry name" value="4-helical cytokines"/>
    <property type="match status" value="1"/>
</dbReference>
<dbReference type="GO" id="GO:0005125">
    <property type="term" value="F:cytokine activity"/>
    <property type="evidence" value="ECO:0007669"/>
    <property type="project" value="UniProtKB-KW"/>
</dbReference>
<evidence type="ECO:0008006" key="8">
    <source>
        <dbReference type="Google" id="ProtNLM"/>
    </source>
</evidence>
<evidence type="ECO:0000256" key="1">
    <source>
        <dbReference type="ARBA" id="ARBA00004613"/>
    </source>
</evidence>
<dbReference type="GO" id="GO:0005615">
    <property type="term" value="C:extracellular space"/>
    <property type="evidence" value="ECO:0007669"/>
    <property type="project" value="UniProtKB-KW"/>
</dbReference>
<dbReference type="EMBL" id="JAAMOB010000003">
    <property type="protein sequence ID" value="KAF4116331.1"/>
    <property type="molecule type" value="Genomic_DNA"/>
</dbReference>
<keyword evidence="5" id="KW-1015">Disulfide bond</keyword>
<organism evidence="6 7">
    <name type="scientific">Onychostoma macrolepis</name>
    <dbReference type="NCBI Taxonomy" id="369639"/>
    <lineage>
        <taxon>Eukaryota</taxon>
        <taxon>Metazoa</taxon>
        <taxon>Chordata</taxon>
        <taxon>Craniata</taxon>
        <taxon>Vertebrata</taxon>
        <taxon>Euteleostomi</taxon>
        <taxon>Actinopterygii</taxon>
        <taxon>Neopterygii</taxon>
        <taxon>Teleostei</taxon>
        <taxon>Ostariophysi</taxon>
        <taxon>Cypriniformes</taxon>
        <taxon>Cyprinidae</taxon>
        <taxon>Acrossocheilinae</taxon>
        <taxon>Onychostoma</taxon>
    </lineage>
</organism>
<evidence type="ECO:0000313" key="7">
    <source>
        <dbReference type="Proteomes" id="UP000579812"/>
    </source>
</evidence>
<reference evidence="6 7" key="1">
    <citation type="submission" date="2020-04" db="EMBL/GenBank/DDBJ databases">
        <title>Chromosome-level genome assembly of a cyprinid fish Onychostoma macrolepis by integration of Nanopore Sequencing, Bionano and Hi-C technology.</title>
        <authorList>
            <person name="Wang D."/>
        </authorList>
    </citation>
    <scope>NUCLEOTIDE SEQUENCE [LARGE SCALE GENOMIC DNA]</scope>
    <source>
        <strain evidence="6">SWU-2019</strain>
        <tissue evidence="6">Muscle</tissue>
    </source>
</reference>
<comment type="subcellular location">
    <subcellularLocation>
        <location evidence="1">Secreted</location>
    </subcellularLocation>
</comment>
<evidence type="ECO:0000256" key="5">
    <source>
        <dbReference type="ARBA" id="ARBA00023157"/>
    </source>
</evidence>
<dbReference type="Gene3D" id="1.20.1250.10">
    <property type="match status" value="1"/>
</dbReference>
<keyword evidence="2" id="KW-0202">Cytokine</keyword>
<dbReference type="Proteomes" id="UP000579812">
    <property type="component" value="Unassembled WGS sequence"/>
</dbReference>
<dbReference type="GO" id="GO:0005126">
    <property type="term" value="F:cytokine receptor binding"/>
    <property type="evidence" value="ECO:0007669"/>
    <property type="project" value="InterPro"/>
</dbReference>
<dbReference type="AlphaFoldDB" id="A0A7J6DB12"/>
<evidence type="ECO:0000256" key="2">
    <source>
        <dbReference type="ARBA" id="ARBA00022514"/>
    </source>
</evidence>
<keyword evidence="4" id="KW-0051">Antiviral defense</keyword>
<evidence type="ECO:0000313" key="6">
    <source>
        <dbReference type="EMBL" id="KAF4116331.1"/>
    </source>
</evidence>
<protein>
    <recommendedName>
        <fullName evidence="8">Interferon</fullName>
    </recommendedName>
</protein>
<comment type="caution">
    <text evidence="6">The sequence shown here is derived from an EMBL/GenBank/DDBJ whole genome shotgun (WGS) entry which is preliminary data.</text>
</comment>
<name>A0A7J6DB12_9TELE</name>
<dbReference type="Pfam" id="PF00143">
    <property type="entry name" value="Interferon"/>
    <property type="match status" value="1"/>
</dbReference>
<evidence type="ECO:0000256" key="3">
    <source>
        <dbReference type="ARBA" id="ARBA00022525"/>
    </source>
</evidence>
<keyword evidence="7" id="KW-1185">Reference proteome</keyword>
<gene>
    <name evidence="6" type="ORF">G5714_003820</name>
</gene>
<evidence type="ECO:0000256" key="4">
    <source>
        <dbReference type="ARBA" id="ARBA00023118"/>
    </source>
</evidence>
<sequence>MSDRFTSLPKKKEEISQALKIAYNSTFELFKKKRTHCHWNNNTFQDLMEHLNRQAKSHFVPAMSSELETLVEDFKKLDQFLTQQNCSCCAWETVRHDILVVMDYFIRMTRPRRRHV</sequence>
<dbReference type="InterPro" id="IPR009079">
    <property type="entry name" value="4_helix_cytokine-like_core"/>
</dbReference>